<sequence length="482" mass="54208">MITALILFTIIGFLGAFDTLYHHEFKERLPWRPEVQDELKIHALRNVFYFIIFISLAWIEWHGILAWVFLAILLAEVFVTFTDFALEGKVRDVPSPEIIIHALLGIVYGAALAYLIPEVLGWTNAVSGFNLVNHGLLSWVMTAYALAVLVFAFRDHFRSLEVDNFKQTYAISLKEKKQQVLITGGSGFIGSKVAQALIEDGHEVSILTRSFKTTAQKFSKQLTLLESLDEVENAYEIILNLAGSPINQRWNKENREKIVKSRLTITQEVVKYIQRIDKKPKLLISSSGTGIYEESLTEEFNELSALSSSSFTAEVCKAWEAEAQKAEKYGVRVVPLRTGLVLATDGGVLSQMLPAFDLCLGGKLGSGKQMMPWIDMQDMLGVIEHIINNNELEGVVNATAPMPVNNLVFSKSLAKAMRRPILLPTPVFMLNLLYGKEMVQELLLEGRSVYPVKVQERGYEFKFKTLEASMNNLFKGEKNAHN</sequence>
<keyword evidence="2" id="KW-0472">Membrane</keyword>
<organism evidence="5">
    <name type="scientific">uncultured Sulfurovum sp</name>
    <dbReference type="NCBI Taxonomy" id="269237"/>
    <lineage>
        <taxon>Bacteria</taxon>
        <taxon>Pseudomonadati</taxon>
        <taxon>Campylobacterota</taxon>
        <taxon>Epsilonproteobacteria</taxon>
        <taxon>Campylobacterales</taxon>
        <taxon>Sulfurovaceae</taxon>
        <taxon>Sulfurovum</taxon>
        <taxon>environmental samples</taxon>
    </lineage>
</organism>
<dbReference type="Gene3D" id="3.40.50.720">
    <property type="entry name" value="NAD(P)-binding Rossmann-like Domain"/>
    <property type="match status" value="1"/>
</dbReference>
<feature type="transmembrane region" description="Helical" evidence="2">
    <location>
        <begin position="65"/>
        <end position="86"/>
    </location>
</feature>
<feature type="transmembrane region" description="Helical" evidence="2">
    <location>
        <begin position="136"/>
        <end position="153"/>
    </location>
</feature>
<comment type="similarity">
    <text evidence="1">Belongs to the NAD(P)-dependent epimerase/dehydratase family. SDR39U1 subfamily.</text>
</comment>
<dbReference type="InterPro" id="IPR013549">
    <property type="entry name" value="DUF1731"/>
</dbReference>
<evidence type="ECO:0000259" key="4">
    <source>
        <dbReference type="Pfam" id="PF08338"/>
    </source>
</evidence>
<feature type="transmembrane region" description="Helical" evidence="2">
    <location>
        <begin position="98"/>
        <end position="116"/>
    </location>
</feature>
<gene>
    <name evidence="5" type="ORF">HELGO_WM11814</name>
</gene>
<name>A0A6S6S6Y4_9BACT</name>
<dbReference type="InterPro" id="IPR010099">
    <property type="entry name" value="SDR39U1"/>
</dbReference>
<keyword evidence="2" id="KW-1133">Transmembrane helix</keyword>
<dbReference type="EMBL" id="CACVAU010000013">
    <property type="protein sequence ID" value="CAA6804121.1"/>
    <property type="molecule type" value="Genomic_DNA"/>
</dbReference>
<dbReference type="Pfam" id="PF08338">
    <property type="entry name" value="DUF1731"/>
    <property type="match status" value="1"/>
</dbReference>
<feature type="transmembrane region" description="Helical" evidence="2">
    <location>
        <begin position="6"/>
        <end position="22"/>
    </location>
</feature>
<evidence type="ECO:0000259" key="3">
    <source>
        <dbReference type="Pfam" id="PF01370"/>
    </source>
</evidence>
<evidence type="ECO:0000256" key="2">
    <source>
        <dbReference type="SAM" id="Phobius"/>
    </source>
</evidence>
<protein>
    <submittedName>
        <fullName evidence="5">Cell division inhibitor</fullName>
    </submittedName>
</protein>
<feature type="transmembrane region" description="Helical" evidence="2">
    <location>
        <begin position="43"/>
        <end position="59"/>
    </location>
</feature>
<reference evidence="5" key="1">
    <citation type="submission" date="2020-01" db="EMBL/GenBank/DDBJ databases">
        <authorList>
            <person name="Meier V. D."/>
            <person name="Meier V D."/>
        </authorList>
    </citation>
    <scope>NUCLEOTIDE SEQUENCE</scope>
    <source>
        <strain evidence="5">HLG_WM_MAG_05</strain>
    </source>
</reference>
<keyword evidence="2" id="KW-0812">Transmembrane</keyword>
<accession>A0A6S6S6Y4</accession>
<dbReference type="SUPFAM" id="SSF51735">
    <property type="entry name" value="NAD(P)-binding Rossmann-fold domains"/>
    <property type="match status" value="1"/>
</dbReference>
<dbReference type="Pfam" id="PF01370">
    <property type="entry name" value="Epimerase"/>
    <property type="match status" value="1"/>
</dbReference>
<proteinExistence type="inferred from homology"/>
<feature type="domain" description="DUF1731" evidence="4">
    <location>
        <begin position="426"/>
        <end position="471"/>
    </location>
</feature>
<dbReference type="PANTHER" id="PTHR11092">
    <property type="entry name" value="SUGAR NUCLEOTIDE EPIMERASE RELATED"/>
    <property type="match status" value="1"/>
</dbReference>
<evidence type="ECO:0000256" key="1">
    <source>
        <dbReference type="ARBA" id="ARBA00009353"/>
    </source>
</evidence>
<dbReference type="AlphaFoldDB" id="A0A6S6S6Y4"/>
<evidence type="ECO:0000313" key="5">
    <source>
        <dbReference type="EMBL" id="CAA6804121.1"/>
    </source>
</evidence>
<dbReference type="NCBIfam" id="TIGR01777">
    <property type="entry name" value="yfcH"/>
    <property type="match status" value="1"/>
</dbReference>
<dbReference type="InterPro" id="IPR036291">
    <property type="entry name" value="NAD(P)-bd_dom_sf"/>
</dbReference>
<dbReference type="PANTHER" id="PTHR11092:SF0">
    <property type="entry name" value="EPIMERASE FAMILY PROTEIN SDR39U1"/>
    <property type="match status" value="1"/>
</dbReference>
<dbReference type="InterPro" id="IPR001509">
    <property type="entry name" value="Epimerase_deHydtase"/>
</dbReference>
<feature type="domain" description="NAD-dependent epimerase/dehydratase" evidence="3">
    <location>
        <begin position="180"/>
        <end position="391"/>
    </location>
</feature>